<sequence length="214" mass="23318">MKILHIDSSIMGDNSVSRQLSKTIVERIEADHDEFETTYLDLARDPVQHLSGELFAAQASAPEHRTADQQRDIDHGAKIMNDFLAADIIVIGAPMYNFSVPSQLKAWIDRVAVAGKTFRYTEKGPEGLAGGKKVVIVSSRGGFYGPDTPAAPMDHQEPYLRAVFGFLGITDIEYVRAEGIAMGPDHRQSALDNAMSTIASQCDKAKANRQAVAS</sequence>
<organism evidence="8 9">
    <name type="scientific">Micavibrio aeruginosavorus EPB</name>
    <dbReference type="NCBI Taxonomy" id="349215"/>
    <lineage>
        <taxon>Bacteria</taxon>
        <taxon>Pseudomonadati</taxon>
        <taxon>Bdellovibrionota</taxon>
        <taxon>Bdellovibrionia</taxon>
        <taxon>Bdellovibrionales</taxon>
        <taxon>Pseudobdellovibrionaceae</taxon>
        <taxon>Micavibrio</taxon>
    </lineage>
</organism>
<evidence type="ECO:0000256" key="6">
    <source>
        <dbReference type="HAMAP-Rule" id="MF_01216"/>
    </source>
</evidence>
<dbReference type="InterPro" id="IPR023048">
    <property type="entry name" value="NADH:quinone_OxRdtase_FMN_depd"/>
</dbReference>
<evidence type="ECO:0000313" key="9">
    <source>
        <dbReference type="Proteomes" id="UP000011932"/>
    </source>
</evidence>
<comment type="catalytic activity">
    <reaction evidence="6">
        <text>2 a quinone + NADH + H(+) = 2 a 1,4-benzosemiquinone + NAD(+)</text>
        <dbReference type="Rhea" id="RHEA:65952"/>
        <dbReference type="ChEBI" id="CHEBI:15378"/>
        <dbReference type="ChEBI" id="CHEBI:57540"/>
        <dbReference type="ChEBI" id="CHEBI:57945"/>
        <dbReference type="ChEBI" id="CHEBI:132124"/>
        <dbReference type="ChEBI" id="CHEBI:134225"/>
    </reaction>
</comment>
<dbReference type="InterPro" id="IPR050104">
    <property type="entry name" value="FMN-dep_NADH:Q_OxRdtase_AzoR1"/>
</dbReference>
<keyword evidence="3 6" id="KW-0560">Oxidoreductase</keyword>
<comment type="function">
    <text evidence="6">Quinone reductase that provides resistance to thiol-specific stress caused by electrophilic quinones.</text>
</comment>
<feature type="binding site" evidence="6">
    <location>
        <begin position="95"/>
        <end position="98"/>
    </location>
    <ligand>
        <name>FMN</name>
        <dbReference type="ChEBI" id="CHEBI:58210"/>
    </ligand>
</feature>
<dbReference type="GO" id="GO:0016652">
    <property type="term" value="F:oxidoreductase activity, acting on NAD(P)H as acceptor"/>
    <property type="evidence" value="ECO:0007669"/>
    <property type="project" value="UniProtKB-UniRule"/>
</dbReference>
<dbReference type="PANTHER" id="PTHR43741">
    <property type="entry name" value="FMN-DEPENDENT NADH-AZOREDUCTASE 1"/>
    <property type="match status" value="1"/>
</dbReference>
<dbReference type="EC" id="1.6.5.-" evidence="6"/>
<evidence type="ECO:0000256" key="4">
    <source>
        <dbReference type="ARBA" id="ARBA00023027"/>
    </source>
</evidence>
<feature type="domain" description="Flavodoxin-like fold" evidence="7">
    <location>
        <begin position="1"/>
        <end position="199"/>
    </location>
</feature>
<feature type="binding site" evidence="6">
    <location>
        <begin position="15"/>
        <end position="17"/>
    </location>
    <ligand>
        <name>FMN</name>
        <dbReference type="ChEBI" id="CHEBI:58210"/>
    </ligand>
</feature>
<dbReference type="HAMAP" id="MF_01216">
    <property type="entry name" value="Azoreductase_type1"/>
    <property type="match status" value="1"/>
</dbReference>
<keyword evidence="1 6" id="KW-0285">Flavoprotein</keyword>
<gene>
    <name evidence="6" type="primary">azoR</name>
    <name evidence="8" type="ORF">A11S_293</name>
</gene>
<reference evidence="8 9" key="1">
    <citation type="journal article" date="2013" name="ISME J.">
        <title>By their genes ye shall know them: genomic signatures of predatory bacteria.</title>
        <authorList>
            <person name="Pasternak Z."/>
            <person name="Pietrokovski S."/>
            <person name="Rotem O."/>
            <person name="Gophna U."/>
            <person name="Lurie-Weinberger M.N."/>
            <person name="Jurkevitch E."/>
        </authorList>
    </citation>
    <scope>NUCLEOTIDE SEQUENCE [LARGE SCALE GENOMIC DNA]</scope>
    <source>
        <strain evidence="8">EPB</strain>
    </source>
</reference>
<dbReference type="Gene3D" id="3.40.50.360">
    <property type="match status" value="1"/>
</dbReference>
<evidence type="ECO:0000256" key="2">
    <source>
        <dbReference type="ARBA" id="ARBA00022643"/>
    </source>
</evidence>
<dbReference type="SUPFAM" id="SSF52218">
    <property type="entry name" value="Flavoproteins"/>
    <property type="match status" value="1"/>
</dbReference>
<comment type="similarity">
    <text evidence="6">Belongs to the azoreductase type 1 family.</text>
</comment>
<evidence type="ECO:0000313" key="8">
    <source>
        <dbReference type="EMBL" id="AGH97128.1"/>
    </source>
</evidence>
<dbReference type="InterPro" id="IPR003680">
    <property type="entry name" value="Flavodoxin_fold"/>
</dbReference>
<dbReference type="PANTHER" id="PTHR43741:SF4">
    <property type="entry name" value="FMN-DEPENDENT NADH:QUINONE OXIDOREDUCTASE"/>
    <property type="match status" value="1"/>
</dbReference>
<dbReference type="AlphaFoldDB" id="M4VD34"/>
<dbReference type="InterPro" id="IPR029039">
    <property type="entry name" value="Flavoprotein-like_sf"/>
</dbReference>
<comment type="cofactor">
    <cofactor evidence="6">
        <name>FMN</name>
        <dbReference type="ChEBI" id="CHEBI:58210"/>
    </cofactor>
    <text evidence="6">Binds 1 FMN per subunit.</text>
</comment>
<dbReference type="EC" id="1.7.1.17" evidence="6"/>
<dbReference type="OrthoDB" id="9787136at2"/>
<protein>
    <recommendedName>
        <fullName evidence="6">FMN dependent NADH:quinone oxidoreductase</fullName>
        <ecNumber evidence="6">1.6.5.-</ecNumber>
    </recommendedName>
    <alternativeName>
        <fullName evidence="6">Azo-dye reductase</fullName>
    </alternativeName>
    <alternativeName>
        <fullName evidence="6">FMN-dependent NADH-azo compound oxidoreductase</fullName>
    </alternativeName>
    <alternativeName>
        <fullName evidence="6">FMN-dependent NADH-azoreductase</fullName>
        <ecNumber evidence="6">1.7.1.17</ecNumber>
    </alternativeName>
</protein>
<comment type="catalytic activity">
    <reaction evidence="5">
        <text>N,N-dimethyl-1,4-phenylenediamine + anthranilate + 2 NAD(+) = 2-(4-dimethylaminophenyl)diazenylbenzoate + 2 NADH + 2 H(+)</text>
        <dbReference type="Rhea" id="RHEA:55872"/>
        <dbReference type="ChEBI" id="CHEBI:15378"/>
        <dbReference type="ChEBI" id="CHEBI:15783"/>
        <dbReference type="ChEBI" id="CHEBI:16567"/>
        <dbReference type="ChEBI" id="CHEBI:57540"/>
        <dbReference type="ChEBI" id="CHEBI:57945"/>
        <dbReference type="ChEBI" id="CHEBI:71579"/>
        <dbReference type="EC" id="1.7.1.17"/>
    </reaction>
    <physiologicalReaction direction="right-to-left" evidence="5">
        <dbReference type="Rhea" id="RHEA:55874"/>
    </physiologicalReaction>
</comment>
<proteinExistence type="inferred from homology"/>
<feature type="binding site" evidence="6">
    <location>
        <position position="9"/>
    </location>
    <ligand>
        <name>FMN</name>
        <dbReference type="ChEBI" id="CHEBI:58210"/>
    </ligand>
</feature>
<dbReference type="GO" id="GO:0010181">
    <property type="term" value="F:FMN binding"/>
    <property type="evidence" value="ECO:0007669"/>
    <property type="project" value="UniProtKB-UniRule"/>
</dbReference>
<feature type="binding site" evidence="6">
    <location>
        <begin position="139"/>
        <end position="142"/>
    </location>
    <ligand>
        <name>FMN</name>
        <dbReference type="ChEBI" id="CHEBI:58210"/>
    </ligand>
</feature>
<keyword evidence="4 6" id="KW-0520">NAD</keyword>
<evidence type="ECO:0000256" key="3">
    <source>
        <dbReference type="ARBA" id="ARBA00023002"/>
    </source>
</evidence>
<dbReference type="GO" id="GO:0009055">
    <property type="term" value="F:electron transfer activity"/>
    <property type="evidence" value="ECO:0007669"/>
    <property type="project" value="UniProtKB-UniRule"/>
</dbReference>
<name>M4VD34_9BACT</name>
<dbReference type="EMBL" id="CP003538">
    <property type="protein sequence ID" value="AGH97128.1"/>
    <property type="molecule type" value="Genomic_DNA"/>
</dbReference>
<accession>M4VD34</accession>
<evidence type="ECO:0000256" key="5">
    <source>
        <dbReference type="ARBA" id="ARBA00048542"/>
    </source>
</evidence>
<dbReference type="RefSeq" id="WP_015466688.1">
    <property type="nucleotide sequence ID" value="NC_020812.1"/>
</dbReference>
<evidence type="ECO:0000259" key="7">
    <source>
        <dbReference type="Pfam" id="PF02525"/>
    </source>
</evidence>
<dbReference type="KEGG" id="man:A11S_293"/>
<keyword evidence="2 6" id="KW-0288">FMN</keyword>
<comment type="function">
    <text evidence="6">Also exhibits azoreductase activity. Catalyzes the reductive cleavage of the azo bond in aromatic azo compounds to the corresponding amines.</text>
</comment>
<dbReference type="Pfam" id="PF02525">
    <property type="entry name" value="Flavodoxin_2"/>
    <property type="match status" value="1"/>
</dbReference>
<dbReference type="HOGENOM" id="CLU_088964_0_0_5"/>
<dbReference type="PATRIC" id="fig|349215.9.peg.289"/>
<comment type="subunit">
    <text evidence="6">Homodimer.</text>
</comment>
<dbReference type="GO" id="GO:0016655">
    <property type="term" value="F:oxidoreductase activity, acting on NAD(P)H, quinone or similar compound as acceptor"/>
    <property type="evidence" value="ECO:0007669"/>
    <property type="project" value="InterPro"/>
</dbReference>
<dbReference type="STRING" id="349215.A11S_293"/>
<dbReference type="Proteomes" id="UP000011932">
    <property type="component" value="Chromosome"/>
</dbReference>
<evidence type="ECO:0000256" key="1">
    <source>
        <dbReference type="ARBA" id="ARBA00022630"/>
    </source>
</evidence>